<keyword evidence="2" id="KW-1185">Reference proteome</keyword>
<reference evidence="1" key="1">
    <citation type="submission" date="2021-06" db="EMBL/GenBank/DDBJ databases">
        <authorList>
            <person name="Kallberg Y."/>
            <person name="Tangrot J."/>
            <person name="Rosling A."/>
        </authorList>
    </citation>
    <scope>NUCLEOTIDE SEQUENCE</scope>
    <source>
        <strain evidence="1">IA702</strain>
    </source>
</reference>
<dbReference type="AlphaFoldDB" id="A0A9N9HIR6"/>
<dbReference type="OrthoDB" id="544685at2759"/>
<feature type="non-terminal residue" evidence="1">
    <location>
        <position position="1"/>
    </location>
</feature>
<sequence>REPSYGLGDSLAVPEKRRVGPVIVEVQTGIKKMQRLQYLTES</sequence>
<evidence type="ECO:0000313" key="2">
    <source>
        <dbReference type="Proteomes" id="UP000789572"/>
    </source>
</evidence>
<proteinExistence type="predicted"/>
<accession>A0A9N9HIR6</accession>
<name>A0A9N9HIR6_9GLOM</name>
<protein>
    <submittedName>
        <fullName evidence="1">2685_t:CDS:1</fullName>
    </submittedName>
</protein>
<organism evidence="1 2">
    <name type="scientific">Paraglomus occultum</name>
    <dbReference type="NCBI Taxonomy" id="144539"/>
    <lineage>
        <taxon>Eukaryota</taxon>
        <taxon>Fungi</taxon>
        <taxon>Fungi incertae sedis</taxon>
        <taxon>Mucoromycota</taxon>
        <taxon>Glomeromycotina</taxon>
        <taxon>Glomeromycetes</taxon>
        <taxon>Paraglomerales</taxon>
        <taxon>Paraglomeraceae</taxon>
        <taxon>Paraglomus</taxon>
    </lineage>
</organism>
<gene>
    <name evidence="1" type="ORF">POCULU_LOCUS11298</name>
</gene>
<dbReference type="Proteomes" id="UP000789572">
    <property type="component" value="Unassembled WGS sequence"/>
</dbReference>
<feature type="non-terminal residue" evidence="1">
    <location>
        <position position="42"/>
    </location>
</feature>
<comment type="caution">
    <text evidence="1">The sequence shown here is derived from an EMBL/GenBank/DDBJ whole genome shotgun (WGS) entry which is preliminary data.</text>
</comment>
<dbReference type="EMBL" id="CAJVPJ010007700">
    <property type="protein sequence ID" value="CAG8677189.1"/>
    <property type="molecule type" value="Genomic_DNA"/>
</dbReference>
<evidence type="ECO:0000313" key="1">
    <source>
        <dbReference type="EMBL" id="CAG8677189.1"/>
    </source>
</evidence>